<accession>A0A6G1BLB6</accession>
<feature type="non-terminal residue" evidence="6">
    <location>
        <position position="580"/>
    </location>
</feature>
<feature type="region of interest" description="Disordered" evidence="2">
    <location>
        <begin position="560"/>
        <end position="580"/>
    </location>
</feature>
<feature type="region of interest" description="Disordered" evidence="2">
    <location>
        <begin position="211"/>
        <end position="232"/>
    </location>
</feature>
<dbReference type="PROSITE" id="PS51513">
    <property type="entry name" value="FFD"/>
    <property type="match status" value="1"/>
</dbReference>
<sequence>MPWNYGFGILFVFAKLPVAMWLRSTATTVRSFGTEGRKKDGQQIPASDKIYEYILFRGSDIKDLQVKSSPPAQPTTLHNDPAIIQSHYPRPSSTSLPPPASTTTADPASQNNQSGIQMPPPLPPYQPGASLPSWNTSPMPSSANGAGLTMPPMYWPGFYTPPSGFPHLQQPPFLRPPHGLTVPQALQQPIQYPGLNASLPPFPRMPEFTSLPQPGSGNNLSQNPGVSTSMPVPALSSAPAIESSANQLPNKLSSVSASLFSVGLTPPSVNPSVSTIESTMSQSQGISSLVNNKSVSLPDSSVPSASSNKAMNVPVPTYIPSSQPPSANIAASTATVAEPVMLVTPGQLLPIISSTVLLTDALETPSAMIPSPKAASSMVSSSQAASSIVASSQVTSSVVSPSRDQFTSSTVPSHQQLEQNNEDRDTKKPEWKAKQHAVAPSNKEPLLPAPKPTLQKPIGASSYIQYNNRGRGRGRSRGRGIGQSRPITKFTEDFDFMAMNEKFNKDEVWGHLGKSKGQLNDDLNEYEDDVLEDDNSPGKPEVKPVYVKDDFFDSLSCNTIDNGGGNGRIKFSEQRKIDTE</sequence>
<evidence type="ECO:0000256" key="3">
    <source>
        <dbReference type="SAM" id="SignalP"/>
    </source>
</evidence>
<feature type="domain" description="FFD box profile" evidence="5">
    <location>
        <begin position="544"/>
        <end position="559"/>
    </location>
</feature>
<dbReference type="PANTHER" id="PTHR13586">
    <property type="entry name" value="SCD6 PROTEIN-RELATED"/>
    <property type="match status" value="1"/>
</dbReference>
<evidence type="ECO:0000256" key="1">
    <source>
        <dbReference type="PROSITE-ProRule" id="PRU00846"/>
    </source>
</evidence>
<evidence type="ECO:0000256" key="2">
    <source>
        <dbReference type="SAM" id="MobiDB-lite"/>
    </source>
</evidence>
<feature type="compositionally biased region" description="Basic and acidic residues" evidence="2">
    <location>
        <begin position="421"/>
        <end position="433"/>
    </location>
</feature>
<name>A0A6G1BLB6_9ORYZ</name>
<dbReference type="Pfam" id="PF12701">
    <property type="entry name" value="LSM14"/>
    <property type="match status" value="1"/>
</dbReference>
<dbReference type="OrthoDB" id="21539at2759"/>
<dbReference type="EMBL" id="SPHZ02000012">
    <property type="protein sequence ID" value="KAF0888696.1"/>
    <property type="molecule type" value="Genomic_DNA"/>
</dbReference>
<dbReference type="GO" id="GO:0033962">
    <property type="term" value="P:P-body assembly"/>
    <property type="evidence" value="ECO:0007669"/>
    <property type="project" value="TreeGrafter"/>
</dbReference>
<feature type="signal peptide" evidence="3">
    <location>
        <begin position="1"/>
        <end position="21"/>
    </location>
</feature>
<feature type="compositionally biased region" description="Polar residues" evidence="2">
    <location>
        <begin position="133"/>
        <end position="143"/>
    </location>
</feature>
<feature type="compositionally biased region" description="Low complexity" evidence="2">
    <location>
        <begin position="91"/>
        <end position="109"/>
    </location>
</feature>
<dbReference type="Gene3D" id="2.30.30.100">
    <property type="match status" value="1"/>
</dbReference>
<reference evidence="6 7" key="1">
    <citation type="submission" date="2019-11" db="EMBL/GenBank/DDBJ databases">
        <title>Whole genome sequence of Oryza granulata.</title>
        <authorList>
            <person name="Li W."/>
        </authorList>
    </citation>
    <scope>NUCLEOTIDE SEQUENCE [LARGE SCALE GENOMIC DNA]</scope>
    <source>
        <strain evidence="7">cv. Menghai</strain>
        <tissue evidence="6">Leaf</tissue>
    </source>
</reference>
<feature type="compositionally biased region" description="Polar residues" evidence="2">
    <location>
        <begin position="211"/>
        <end position="230"/>
    </location>
</feature>
<keyword evidence="7" id="KW-1185">Reference proteome</keyword>
<dbReference type="PROSITE" id="PS51512">
    <property type="entry name" value="DFDF"/>
    <property type="match status" value="1"/>
</dbReference>
<comment type="caution">
    <text evidence="6">The sequence shown here is derived from an EMBL/GenBank/DDBJ whole genome shotgun (WGS) entry which is preliminary data.</text>
</comment>
<dbReference type="PANTHER" id="PTHR13586:SF0">
    <property type="entry name" value="TRAILER HITCH, ISOFORM H"/>
    <property type="match status" value="1"/>
</dbReference>
<dbReference type="GO" id="GO:0000932">
    <property type="term" value="C:P-body"/>
    <property type="evidence" value="ECO:0007669"/>
    <property type="project" value="TreeGrafter"/>
</dbReference>
<feature type="compositionally biased region" description="Basic and acidic residues" evidence="2">
    <location>
        <begin position="570"/>
        <end position="580"/>
    </location>
</feature>
<evidence type="ECO:0000313" key="7">
    <source>
        <dbReference type="Proteomes" id="UP000479710"/>
    </source>
</evidence>
<dbReference type="InterPro" id="IPR025609">
    <property type="entry name" value="Lsm14-like_N"/>
</dbReference>
<feature type="compositionally biased region" description="Polar residues" evidence="2">
    <location>
        <begin position="403"/>
        <end position="419"/>
    </location>
</feature>
<feature type="domain" description="DFDF" evidence="4">
    <location>
        <begin position="482"/>
        <end position="518"/>
    </location>
</feature>
<evidence type="ECO:0000313" key="6">
    <source>
        <dbReference type="EMBL" id="KAF0888696.1"/>
    </source>
</evidence>
<feature type="compositionally biased region" description="Polar residues" evidence="2">
    <location>
        <begin position="66"/>
        <end position="78"/>
    </location>
</feature>
<dbReference type="InterPro" id="IPR019050">
    <property type="entry name" value="FDF_dom"/>
</dbReference>
<gene>
    <name evidence="6" type="ORF">E2562_016492</name>
</gene>
<feature type="region of interest" description="Disordered" evidence="2">
    <location>
        <begin position="65"/>
        <end position="143"/>
    </location>
</feature>
<dbReference type="SUPFAM" id="SSF50182">
    <property type="entry name" value="Sm-like ribonucleoproteins"/>
    <property type="match status" value="1"/>
</dbReference>
<proteinExistence type="predicted"/>
<organism evidence="6 7">
    <name type="scientific">Oryza meyeriana var. granulata</name>
    <dbReference type="NCBI Taxonomy" id="110450"/>
    <lineage>
        <taxon>Eukaryota</taxon>
        <taxon>Viridiplantae</taxon>
        <taxon>Streptophyta</taxon>
        <taxon>Embryophyta</taxon>
        <taxon>Tracheophyta</taxon>
        <taxon>Spermatophyta</taxon>
        <taxon>Magnoliopsida</taxon>
        <taxon>Liliopsida</taxon>
        <taxon>Poales</taxon>
        <taxon>Poaceae</taxon>
        <taxon>BOP clade</taxon>
        <taxon>Oryzoideae</taxon>
        <taxon>Oryzeae</taxon>
        <taxon>Oryzinae</taxon>
        <taxon>Oryza</taxon>
        <taxon>Oryza meyeriana</taxon>
    </lineage>
</organism>
<dbReference type="Pfam" id="PF09532">
    <property type="entry name" value="FDF"/>
    <property type="match status" value="1"/>
</dbReference>
<dbReference type="InterPro" id="IPR025761">
    <property type="entry name" value="FFD_box"/>
</dbReference>
<dbReference type="InterPro" id="IPR025762">
    <property type="entry name" value="DFDF"/>
</dbReference>
<protein>
    <recommendedName>
        <fullName evidence="8">DFDF domain-containing protein</fullName>
    </recommendedName>
</protein>
<feature type="short sequence motif" description="FFD box" evidence="1">
    <location>
        <begin position="544"/>
        <end position="559"/>
    </location>
</feature>
<dbReference type="InterPro" id="IPR010920">
    <property type="entry name" value="LSM_dom_sf"/>
</dbReference>
<evidence type="ECO:0008006" key="8">
    <source>
        <dbReference type="Google" id="ProtNLM"/>
    </source>
</evidence>
<evidence type="ECO:0000259" key="5">
    <source>
        <dbReference type="PROSITE" id="PS51513"/>
    </source>
</evidence>
<dbReference type="AlphaFoldDB" id="A0A6G1BLB6"/>
<feature type="chain" id="PRO_5026355010" description="DFDF domain-containing protein" evidence="3">
    <location>
        <begin position="22"/>
        <end position="580"/>
    </location>
</feature>
<dbReference type="GO" id="GO:0003729">
    <property type="term" value="F:mRNA binding"/>
    <property type="evidence" value="ECO:0007669"/>
    <property type="project" value="TreeGrafter"/>
</dbReference>
<feature type="region of interest" description="Disordered" evidence="2">
    <location>
        <begin position="400"/>
        <end position="485"/>
    </location>
</feature>
<keyword evidence="3" id="KW-0732">Signal</keyword>
<dbReference type="SMART" id="SM01199">
    <property type="entry name" value="FDF"/>
    <property type="match status" value="1"/>
</dbReference>
<dbReference type="Proteomes" id="UP000479710">
    <property type="component" value="Unassembled WGS sequence"/>
</dbReference>
<dbReference type="GO" id="GO:0034063">
    <property type="term" value="P:stress granule assembly"/>
    <property type="evidence" value="ECO:0007669"/>
    <property type="project" value="TreeGrafter"/>
</dbReference>
<dbReference type="SMART" id="SM01271">
    <property type="entry name" value="LSM14"/>
    <property type="match status" value="1"/>
</dbReference>
<evidence type="ECO:0000259" key="4">
    <source>
        <dbReference type="PROSITE" id="PS51512"/>
    </source>
</evidence>